<comment type="caution">
    <text evidence="1">The sequence shown here is derived from an EMBL/GenBank/DDBJ whole genome shotgun (WGS) entry which is preliminary data.</text>
</comment>
<dbReference type="AlphaFoldDB" id="A0A853KW50"/>
<organism evidence="1 2">
    <name type="scientific">Thalassospira tepidiphila MCCC 1A03514</name>
    <dbReference type="NCBI Taxonomy" id="1177930"/>
    <lineage>
        <taxon>Bacteria</taxon>
        <taxon>Pseudomonadati</taxon>
        <taxon>Pseudomonadota</taxon>
        <taxon>Alphaproteobacteria</taxon>
        <taxon>Rhodospirillales</taxon>
        <taxon>Thalassospiraceae</taxon>
        <taxon>Thalassospira</taxon>
    </lineage>
</organism>
<proteinExistence type="predicted"/>
<reference evidence="1 2" key="1">
    <citation type="submission" date="2014-07" db="EMBL/GenBank/DDBJ databases">
        <title>Draft genome sequence of Thalassospira tepidiphila 1-1B.</title>
        <authorList>
            <person name="Lai Q."/>
            <person name="Shao Z."/>
        </authorList>
    </citation>
    <scope>NUCLEOTIDE SEQUENCE [LARGE SCALE GENOMIC DNA]</scope>
    <source>
        <strain evidence="1 2">MCCC 1A03514</strain>
    </source>
</reference>
<gene>
    <name evidence="1" type="ORF">TH4_16510</name>
</gene>
<dbReference type="EMBL" id="JPVZ01000008">
    <property type="protein sequence ID" value="OAZ08558.1"/>
    <property type="molecule type" value="Genomic_DNA"/>
</dbReference>
<protein>
    <submittedName>
        <fullName evidence="1">Uncharacterized protein</fullName>
    </submittedName>
</protein>
<accession>A0A853KW50</accession>
<dbReference type="Pfam" id="PF06475">
    <property type="entry name" value="Glycolipid_bind"/>
    <property type="match status" value="1"/>
</dbReference>
<name>A0A853KW50_9PROT</name>
<sequence>MGVLILQKTVQWVDWDGNGLEHCVCQSDPDGIELEGVVVGTRHGHYGGSYLVVTDAAFATREVKVSYVGGAQMHVTSDGKGNWFDCIAKRELPSLAGCFDVDIGITPATNMLPIKRLKLAEGEAREISAAYVPLPSQIEGDFLPRSAPQRYTCLIPDLRYRYEGLFRNFSAELEIDDMGLVIDYPDTFRRV</sequence>
<evidence type="ECO:0000313" key="1">
    <source>
        <dbReference type="EMBL" id="OAZ08558.1"/>
    </source>
</evidence>
<dbReference type="Proteomes" id="UP000094009">
    <property type="component" value="Unassembled WGS sequence"/>
</dbReference>
<dbReference type="SUPFAM" id="SSF159275">
    <property type="entry name" value="PA1994-like"/>
    <property type="match status" value="1"/>
</dbReference>
<dbReference type="InterPro" id="IPR009467">
    <property type="entry name" value="Glycolipid-bd_prot_put"/>
</dbReference>
<evidence type="ECO:0000313" key="2">
    <source>
        <dbReference type="Proteomes" id="UP000094009"/>
    </source>
</evidence>